<protein>
    <recommendedName>
        <fullName evidence="1">Aminoglycoside phosphotransferase domain-containing protein</fullName>
    </recommendedName>
</protein>
<organism evidence="2">
    <name type="scientific">uncultured Nocardioides sp</name>
    <dbReference type="NCBI Taxonomy" id="198441"/>
    <lineage>
        <taxon>Bacteria</taxon>
        <taxon>Bacillati</taxon>
        <taxon>Actinomycetota</taxon>
        <taxon>Actinomycetes</taxon>
        <taxon>Propionibacteriales</taxon>
        <taxon>Nocardioidaceae</taxon>
        <taxon>Nocardioides</taxon>
        <taxon>environmental samples</taxon>
    </lineage>
</organism>
<gene>
    <name evidence="2" type="ORF">AVDCRST_MAG32-1545</name>
</gene>
<accession>A0A6J4N8G4</accession>
<evidence type="ECO:0000313" key="2">
    <source>
        <dbReference type="EMBL" id="CAA9378046.1"/>
    </source>
</evidence>
<dbReference type="AlphaFoldDB" id="A0A6J4N8G4"/>
<reference evidence="2" key="1">
    <citation type="submission" date="2020-02" db="EMBL/GenBank/DDBJ databases">
        <authorList>
            <person name="Meier V. D."/>
        </authorList>
    </citation>
    <scope>NUCLEOTIDE SEQUENCE</scope>
    <source>
        <strain evidence="2">AVDCRST_MAG32</strain>
    </source>
</reference>
<dbReference type="InterPro" id="IPR011009">
    <property type="entry name" value="Kinase-like_dom_sf"/>
</dbReference>
<proteinExistence type="predicted"/>
<sequence length="378" mass="42379">MRLSAERAEEDRHAADVVKRRVTECAEEWFGTGTGPASAVRVRQVDSRPRALLLAVYLGEDPGTPRVIAKVRREPSASSPGQVPRRPVLAAGVPSVSELSAMEYDGLRSLHEMFSDTDPRFGSVRPLDHLQQENVILMEYVQAATLRRRLLAQNRVSSRHPFRAQDSWEPWRRAGAWLRVFQQATPHGERPARQGTREDVLERFDAYGSYLSQRLGTRFADLGTRGSELAAGVLPDRLPMAVAHGDFAPRNVFVGRDDRLTVFDPMPWWVVPAHEDLGRMLVSVRLLGLQVHTHGRAFSRTTVDRVEREVIHGYAGDGPVQVEQLRCYELLVLFDKWSALLDAAERGRSPLRRSSLIRATAYVREQADAVLDLAGAGR</sequence>
<evidence type="ECO:0000259" key="1">
    <source>
        <dbReference type="Pfam" id="PF01636"/>
    </source>
</evidence>
<dbReference type="EMBL" id="CADCUM010000064">
    <property type="protein sequence ID" value="CAA9378046.1"/>
    <property type="molecule type" value="Genomic_DNA"/>
</dbReference>
<dbReference type="Pfam" id="PF01636">
    <property type="entry name" value="APH"/>
    <property type="match status" value="1"/>
</dbReference>
<feature type="domain" description="Aminoglycoside phosphotransferase" evidence="1">
    <location>
        <begin position="134"/>
        <end position="299"/>
    </location>
</feature>
<name>A0A6J4N8G4_9ACTN</name>
<dbReference type="InterPro" id="IPR002575">
    <property type="entry name" value="Aminoglycoside_PTrfase"/>
</dbReference>
<dbReference type="SUPFAM" id="SSF56112">
    <property type="entry name" value="Protein kinase-like (PK-like)"/>
    <property type="match status" value="1"/>
</dbReference>